<dbReference type="EMBL" id="GECZ01006337">
    <property type="protein sequence ID" value="JAS63432.1"/>
    <property type="molecule type" value="Transcribed_RNA"/>
</dbReference>
<dbReference type="AlphaFoldDB" id="A0A1B6GLV1"/>
<dbReference type="GO" id="GO:0005737">
    <property type="term" value="C:cytoplasm"/>
    <property type="evidence" value="ECO:0007669"/>
    <property type="project" value="TreeGrafter"/>
</dbReference>
<accession>A0A1B6GLV1</accession>
<dbReference type="GO" id="GO:0097352">
    <property type="term" value="P:autophagosome maturation"/>
    <property type="evidence" value="ECO:0007669"/>
    <property type="project" value="TreeGrafter"/>
</dbReference>
<organism evidence="1">
    <name type="scientific">Cuerna arida</name>
    <dbReference type="NCBI Taxonomy" id="1464854"/>
    <lineage>
        <taxon>Eukaryota</taxon>
        <taxon>Metazoa</taxon>
        <taxon>Ecdysozoa</taxon>
        <taxon>Arthropoda</taxon>
        <taxon>Hexapoda</taxon>
        <taxon>Insecta</taxon>
        <taxon>Pterygota</taxon>
        <taxon>Neoptera</taxon>
        <taxon>Paraneoptera</taxon>
        <taxon>Hemiptera</taxon>
        <taxon>Auchenorrhyncha</taxon>
        <taxon>Membracoidea</taxon>
        <taxon>Cicadellidae</taxon>
        <taxon>Cicadellinae</taxon>
        <taxon>Proconiini</taxon>
        <taxon>Cuerna</taxon>
    </lineage>
</organism>
<protein>
    <submittedName>
        <fullName evidence="1">Uncharacterized protein</fullName>
    </submittedName>
</protein>
<evidence type="ECO:0000313" key="1">
    <source>
        <dbReference type="EMBL" id="JAS63432.1"/>
    </source>
</evidence>
<dbReference type="InterPro" id="IPR051436">
    <property type="entry name" value="Autophagy-related_EPG5"/>
</dbReference>
<proteinExistence type="predicted"/>
<reference evidence="1" key="1">
    <citation type="submission" date="2015-11" db="EMBL/GenBank/DDBJ databases">
        <title>De novo transcriptome assembly of four potential Pierce s Disease insect vectors from Arizona vineyards.</title>
        <authorList>
            <person name="Tassone E.E."/>
        </authorList>
    </citation>
    <scope>NUCLEOTIDE SEQUENCE</scope>
</reference>
<feature type="non-terminal residue" evidence="1">
    <location>
        <position position="106"/>
    </location>
</feature>
<sequence>PFDAIFRQVLHITQQDDQNMYNTQMLTDANILRLIAFCSLVLSLLEQGLSSHGAARYRQYCKRLGRLVRHTMQYTTDQFQLFRSEGVKGDTAMAERLMVEYDALLS</sequence>
<dbReference type="PANTHER" id="PTHR31139">
    <property type="entry name" value="ECTOPIC P GRANULES PROTEIN 5 HOMOLOG"/>
    <property type="match status" value="1"/>
</dbReference>
<gene>
    <name evidence="1" type="ORF">g.44185</name>
</gene>
<feature type="non-terminal residue" evidence="1">
    <location>
        <position position="1"/>
    </location>
</feature>
<dbReference type="PANTHER" id="PTHR31139:SF4">
    <property type="entry name" value="ECTOPIC P GRANULES PROTEIN 5 HOMOLOG"/>
    <property type="match status" value="1"/>
</dbReference>
<name>A0A1B6GLV1_9HEMI</name>